<dbReference type="Pfam" id="PF01726">
    <property type="entry name" value="LexA_DNA_bind"/>
    <property type="match status" value="1"/>
</dbReference>
<feature type="DNA-binding region" description="H-T-H motif" evidence="12">
    <location>
        <begin position="28"/>
        <end position="48"/>
    </location>
</feature>
<evidence type="ECO:0000256" key="6">
    <source>
        <dbReference type="ARBA" id="ARBA00022813"/>
    </source>
</evidence>
<feature type="active site" description="For autocatalytic cleavage activity" evidence="12">
    <location>
        <position position="157"/>
    </location>
</feature>
<dbReference type="InterPro" id="IPR036286">
    <property type="entry name" value="LexA/Signal_pep-like_sf"/>
</dbReference>
<keyword evidence="10 12" id="KW-0234">DNA repair</keyword>
<dbReference type="RefSeq" id="WP_249301228.1">
    <property type="nucleotide sequence ID" value="NZ_JACRSP010000005.1"/>
</dbReference>
<evidence type="ECO:0000256" key="3">
    <source>
        <dbReference type="ARBA" id="ARBA00022705"/>
    </source>
</evidence>
<dbReference type="SUPFAM" id="SSF46785">
    <property type="entry name" value="Winged helix' DNA-binding domain"/>
    <property type="match status" value="1"/>
</dbReference>
<dbReference type="GO" id="GO:0009432">
    <property type="term" value="P:SOS response"/>
    <property type="evidence" value="ECO:0007669"/>
    <property type="project" value="UniProtKB-UniRule"/>
</dbReference>
<evidence type="ECO:0000256" key="7">
    <source>
        <dbReference type="ARBA" id="ARBA00023015"/>
    </source>
</evidence>
<comment type="function">
    <text evidence="12">Represses a number of genes involved in the response to DNA damage (SOS response), including recA and lexA. In the presence of single-stranded DNA, RecA interacts with LexA causing an autocatalytic cleavage which disrupts the DNA-binding part of LexA, leading to derepression of the SOS regulon and eventually DNA repair.</text>
</comment>
<dbReference type="InterPro" id="IPR006199">
    <property type="entry name" value="LexA_DNA-bd_dom"/>
</dbReference>
<dbReference type="GO" id="GO:0006508">
    <property type="term" value="P:proteolysis"/>
    <property type="evidence" value="ECO:0007669"/>
    <property type="project" value="InterPro"/>
</dbReference>
<feature type="site" description="Cleavage; by autolysis" evidence="12">
    <location>
        <begin position="85"/>
        <end position="86"/>
    </location>
</feature>
<dbReference type="NCBIfam" id="TIGR00498">
    <property type="entry name" value="lexA"/>
    <property type="match status" value="1"/>
</dbReference>
<keyword evidence="9 12" id="KW-0804">Transcription</keyword>
<dbReference type="PANTHER" id="PTHR33516">
    <property type="entry name" value="LEXA REPRESSOR"/>
    <property type="match status" value="1"/>
</dbReference>
<feature type="active site" description="For autocatalytic cleavage activity" evidence="12">
    <location>
        <position position="120"/>
    </location>
</feature>
<dbReference type="PANTHER" id="PTHR33516:SF2">
    <property type="entry name" value="LEXA REPRESSOR-RELATED"/>
    <property type="match status" value="1"/>
</dbReference>
<dbReference type="EMBL" id="JACRSP010000005">
    <property type="protein sequence ID" value="MBC8537033.1"/>
    <property type="molecule type" value="Genomic_DNA"/>
</dbReference>
<evidence type="ECO:0000256" key="10">
    <source>
        <dbReference type="ARBA" id="ARBA00023204"/>
    </source>
</evidence>
<keyword evidence="2 12" id="KW-0678">Repressor</keyword>
<dbReference type="InterPro" id="IPR036388">
    <property type="entry name" value="WH-like_DNA-bd_sf"/>
</dbReference>
<evidence type="ECO:0000256" key="9">
    <source>
        <dbReference type="ARBA" id="ARBA00023163"/>
    </source>
</evidence>
<sequence length="196" mass="21558">MRTGDKKEREVLDYIREQIETCGVPPSLREIGAAVGLKAASSVHAHIKNLADKGLIIYEENKKRAISLPNAVKTVGVPILGRVTAGLPILAVEENEGLLPVSSDVARGRELFALRVRGDSMINAAILDGDLVVVERTPEARNGEIVVALIEDEATVKRFYRENGRFRLQPENDAYEPILVESLTILGRVIASVRYY</sequence>
<dbReference type="EC" id="3.4.21.88" evidence="12"/>
<evidence type="ECO:0000256" key="2">
    <source>
        <dbReference type="ARBA" id="ARBA00022491"/>
    </source>
</evidence>
<dbReference type="PRINTS" id="PR00726">
    <property type="entry name" value="LEXASERPTASE"/>
</dbReference>
<evidence type="ECO:0000313" key="17">
    <source>
        <dbReference type="Proteomes" id="UP000620366"/>
    </source>
</evidence>
<dbReference type="Gene3D" id="1.10.10.10">
    <property type="entry name" value="Winged helix-like DNA-binding domain superfamily/Winged helix DNA-binding domain"/>
    <property type="match status" value="1"/>
</dbReference>
<dbReference type="GO" id="GO:0006281">
    <property type="term" value="P:DNA repair"/>
    <property type="evidence" value="ECO:0007669"/>
    <property type="project" value="UniProtKB-UniRule"/>
</dbReference>
<comment type="caution">
    <text evidence="16">The sequence shown here is derived from an EMBL/GenBank/DDBJ whole genome shotgun (WGS) entry which is preliminary data.</text>
</comment>
<evidence type="ECO:0000313" key="16">
    <source>
        <dbReference type="EMBL" id="MBC8537033.1"/>
    </source>
</evidence>
<keyword evidence="8 12" id="KW-0238">DNA-binding</keyword>
<dbReference type="GO" id="GO:0045892">
    <property type="term" value="P:negative regulation of DNA-templated transcription"/>
    <property type="evidence" value="ECO:0007669"/>
    <property type="project" value="UniProtKB-UniRule"/>
</dbReference>
<reference evidence="16" key="1">
    <citation type="submission" date="2020-08" db="EMBL/GenBank/DDBJ databases">
        <title>Genome public.</title>
        <authorList>
            <person name="Liu C."/>
            <person name="Sun Q."/>
        </authorList>
    </citation>
    <scope>NUCLEOTIDE SEQUENCE</scope>
    <source>
        <strain evidence="16">BX7</strain>
    </source>
</reference>
<dbReference type="InterPro" id="IPR039418">
    <property type="entry name" value="LexA-like"/>
</dbReference>
<evidence type="ECO:0000256" key="13">
    <source>
        <dbReference type="RuleBase" id="RU003991"/>
    </source>
</evidence>
<gene>
    <name evidence="12 16" type="primary">lexA</name>
    <name evidence="16" type="ORF">H8695_10070</name>
</gene>
<dbReference type="SUPFAM" id="SSF51306">
    <property type="entry name" value="LexA/Signal peptidase"/>
    <property type="match status" value="1"/>
</dbReference>
<dbReference type="GO" id="GO:0003677">
    <property type="term" value="F:DNA binding"/>
    <property type="evidence" value="ECO:0007669"/>
    <property type="project" value="UniProtKB-UniRule"/>
</dbReference>
<feature type="domain" description="LexA repressor DNA-binding" evidence="15">
    <location>
        <begin position="7"/>
        <end position="65"/>
    </location>
</feature>
<dbReference type="InterPro" id="IPR050077">
    <property type="entry name" value="LexA_repressor"/>
</dbReference>
<keyword evidence="17" id="KW-1185">Reference proteome</keyword>
<evidence type="ECO:0000256" key="5">
    <source>
        <dbReference type="ARBA" id="ARBA00022801"/>
    </source>
</evidence>
<dbReference type="Proteomes" id="UP000620366">
    <property type="component" value="Unassembled WGS sequence"/>
</dbReference>
<dbReference type="FunFam" id="2.10.109.10:FF:000001">
    <property type="entry name" value="LexA repressor"/>
    <property type="match status" value="1"/>
</dbReference>
<evidence type="ECO:0000256" key="8">
    <source>
        <dbReference type="ARBA" id="ARBA00023125"/>
    </source>
</evidence>
<dbReference type="InterPro" id="IPR015927">
    <property type="entry name" value="Peptidase_S24_S26A/B/C"/>
</dbReference>
<name>A0A926HV69_9FIRM</name>
<evidence type="ECO:0000256" key="12">
    <source>
        <dbReference type="HAMAP-Rule" id="MF_00015"/>
    </source>
</evidence>
<comment type="similarity">
    <text evidence="1 12 13">Belongs to the peptidase S24 family.</text>
</comment>
<dbReference type="AlphaFoldDB" id="A0A926HV69"/>
<dbReference type="CDD" id="cd06529">
    <property type="entry name" value="S24_LexA-like"/>
    <property type="match status" value="1"/>
</dbReference>
<accession>A0A926HV69</accession>
<comment type="subunit">
    <text evidence="12">Homodimer.</text>
</comment>
<evidence type="ECO:0000256" key="1">
    <source>
        <dbReference type="ARBA" id="ARBA00007484"/>
    </source>
</evidence>
<evidence type="ECO:0000259" key="15">
    <source>
        <dbReference type="Pfam" id="PF01726"/>
    </source>
</evidence>
<dbReference type="Pfam" id="PF00717">
    <property type="entry name" value="Peptidase_S24"/>
    <property type="match status" value="1"/>
</dbReference>
<dbReference type="Gene3D" id="2.10.109.10">
    <property type="entry name" value="Umud Fragment, subunit A"/>
    <property type="match status" value="1"/>
</dbReference>
<keyword evidence="3 12" id="KW-0235">DNA replication</keyword>
<keyword evidence="5 12" id="KW-0378">Hydrolase</keyword>
<evidence type="ECO:0000259" key="14">
    <source>
        <dbReference type="Pfam" id="PF00717"/>
    </source>
</evidence>
<feature type="domain" description="Peptidase S24/S26A/S26B/S26C" evidence="14">
    <location>
        <begin position="78"/>
        <end position="190"/>
    </location>
</feature>
<protein>
    <recommendedName>
        <fullName evidence="12">LexA repressor</fullName>
        <ecNumber evidence="12">3.4.21.88</ecNumber>
    </recommendedName>
</protein>
<dbReference type="HAMAP" id="MF_00015">
    <property type="entry name" value="LexA"/>
    <property type="match status" value="1"/>
</dbReference>
<dbReference type="GO" id="GO:0006260">
    <property type="term" value="P:DNA replication"/>
    <property type="evidence" value="ECO:0007669"/>
    <property type="project" value="UniProtKB-UniRule"/>
</dbReference>
<dbReference type="InterPro" id="IPR006197">
    <property type="entry name" value="Peptidase_S24_LexA"/>
</dbReference>
<keyword evidence="4 12" id="KW-0227">DNA damage</keyword>
<keyword evidence="6 12" id="KW-0068">Autocatalytic cleavage</keyword>
<organism evidence="16 17">
    <name type="scientific">Feifania hominis</name>
    <dbReference type="NCBI Taxonomy" id="2763660"/>
    <lineage>
        <taxon>Bacteria</taxon>
        <taxon>Bacillati</taxon>
        <taxon>Bacillota</taxon>
        <taxon>Clostridia</taxon>
        <taxon>Eubacteriales</taxon>
        <taxon>Feifaniaceae</taxon>
        <taxon>Feifania</taxon>
    </lineage>
</organism>
<dbReference type="InterPro" id="IPR036390">
    <property type="entry name" value="WH_DNA-bd_sf"/>
</dbReference>
<keyword evidence="7 12" id="KW-0805">Transcription regulation</keyword>
<dbReference type="InterPro" id="IPR006200">
    <property type="entry name" value="LexA"/>
</dbReference>
<evidence type="ECO:0000256" key="11">
    <source>
        <dbReference type="ARBA" id="ARBA00023236"/>
    </source>
</evidence>
<evidence type="ECO:0000256" key="4">
    <source>
        <dbReference type="ARBA" id="ARBA00022763"/>
    </source>
</evidence>
<dbReference type="GO" id="GO:0004252">
    <property type="term" value="F:serine-type endopeptidase activity"/>
    <property type="evidence" value="ECO:0007669"/>
    <property type="project" value="UniProtKB-UniRule"/>
</dbReference>
<proteinExistence type="inferred from homology"/>
<comment type="catalytic activity">
    <reaction evidence="12">
        <text>Hydrolysis of Ala-|-Gly bond in repressor LexA.</text>
        <dbReference type="EC" id="3.4.21.88"/>
    </reaction>
</comment>
<keyword evidence="11 12" id="KW-0742">SOS response</keyword>